<protein>
    <submittedName>
        <fullName evidence="1">Uncharacterized protein</fullName>
    </submittedName>
</protein>
<dbReference type="EMBL" id="GBXM01005870">
    <property type="protein sequence ID" value="JAI02708.1"/>
    <property type="molecule type" value="Transcribed_RNA"/>
</dbReference>
<reference evidence="1" key="2">
    <citation type="journal article" date="2015" name="Fish Shellfish Immunol.">
        <title>Early steps in the European eel (Anguilla anguilla)-Vibrio vulnificus interaction in the gills: Role of the RtxA13 toxin.</title>
        <authorList>
            <person name="Callol A."/>
            <person name="Pajuelo D."/>
            <person name="Ebbesson L."/>
            <person name="Teles M."/>
            <person name="MacKenzie S."/>
            <person name="Amaro C."/>
        </authorList>
    </citation>
    <scope>NUCLEOTIDE SEQUENCE</scope>
</reference>
<proteinExistence type="predicted"/>
<organism evidence="1">
    <name type="scientific">Anguilla anguilla</name>
    <name type="common">European freshwater eel</name>
    <name type="synonym">Muraena anguilla</name>
    <dbReference type="NCBI Taxonomy" id="7936"/>
    <lineage>
        <taxon>Eukaryota</taxon>
        <taxon>Metazoa</taxon>
        <taxon>Chordata</taxon>
        <taxon>Craniata</taxon>
        <taxon>Vertebrata</taxon>
        <taxon>Euteleostomi</taxon>
        <taxon>Actinopterygii</taxon>
        <taxon>Neopterygii</taxon>
        <taxon>Teleostei</taxon>
        <taxon>Anguilliformes</taxon>
        <taxon>Anguillidae</taxon>
        <taxon>Anguilla</taxon>
    </lineage>
</organism>
<name>A0A0E9XIZ8_ANGAN</name>
<sequence>MYCAFLQTAFYAFYSFRVLQKRICESNDAQRALLPSSSPS</sequence>
<dbReference type="AlphaFoldDB" id="A0A0E9XIZ8"/>
<reference evidence="1" key="1">
    <citation type="submission" date="2014-11" db="EMBL/GenBank/DDBJ databases">
        <authorList>
            <person name="Amaro Gonzalez C."/>
        </authorList>
    </citation>
    <scope>NUCLEOTIDE SEQUENCE</scope>
</reference>
<accession>A0A0E9XIZ8</accession>
<evidence type="ECO:0000313" key="1">
    <source>
        <dbReference type="EMBL" id="JAI02708.1"/>
    </source>
</evidence>